<keyword evidence="3" id="KW-1185">Reference proteome</keyword>
<dbReference type="EMBL" id="FOUE01000004">
    <property type="protein sequence ID" value="SFM50231.1"/>
    <property type="molecule type" value="Genomic_DNA"/>
</dbReference>
<dbReference type="Proteomes" id="UP000198519">
    <property type="component" value="Unassembled WGS sequence"/>
</dbReference>
<name>A0A1I4RD86_9GAMM</name>
<feature type="transmembrane region" description="Helical" evidence="1">
    <location>
        <begin position="33"/>
        <end position="54"/>
    </location>
</feature>
<proteinExistence type="predicted"/>
<feature type="transmembrane region" description="Helical" evidence="1">
    <location>
        <begin position="61"/>
        <end position="89"/>
    </location>
</feature>
<keyword evidence="1" id="KW-1133">Transmembrane helix</keyword>
<sequence>MLLLVCLAISINLLGHGLIEWFDFQVFPRHEPVLHIMVLAAAALYVLLMALPFMPGIEVGLALLVLLGGSGALLVYMSTLVALSISYGLGRLMPQRSLSRLLYWLHFDRAAELLVRLEGVPPEFRVEAVFRMAPSGIVPFLLRHRYLSVVVLLNLPGNALIGGGGGIGMLLGVSRLIPFYQYLLTVALAVAPVPLMFYVGSLLSER</sequence>
<keyword evidence="1" id="KW-0472">Membrane</keyword>
<feature type="transmembrane region" description="Helical" evidence="1">
    <location>
        <begin position="179"/>
        <end position="203"/>
    </location>
</feature>
<gene>
    <name evidence="2" type="ORF">SAMN04487963_2698</name>
</gene>
<reference evidence="3" key="1">
    <citation type="submission" date="2016-10" db="EMBL/GenBank/DDBJ databases">
        <authorList>
            <person name="Varghese N."/>
            <person name="Submissions S."/>
        </authorList>
    </citation>
    <scope>NUCLEOTIDE SEQUENCE [LARGE SCALE GENOMIC DNA]</scope>
    <source>
        <strain evidence="3">CGMCC 1.7061</strain>
    </source>
</reference>
<keyword evidence="1" id="KW-0812">Transmembrane</keyword>
<organism evidence="2 3">
    <name type="scientific">Marinobacter zhejiangensis</name>
    <dbReference type="NCBI Taxonomy" id="488535"/>
    <lineage>
        <taxon>Bacteria</taxon>
        <taxon>Pseudomonadati</taxon>
        <taxon>Pseudomonadota</taxon>
        <taxon>Gammaproteobacteria</taxon>
        <taxon>Pseudomonadales</taxon>
        <taxon>Marinobacteraceae</taxon>
        <taxon>Marinobacter</taxon>
    </lineage>
</organism>
<evidence type="ECO:0008006" key="4">
    <source>
        <dbReference type="Google" id="ProtNLM"/>
    </source>
</evidence>
<protein>
    <recommendedName>
        <fullName evidence="4">SNARE associated Golgi protein</fullName>
    </recommendedName>
</protein>
<evidence type="ECO:0000313" key="2">
    <source>
        <dbReference type="EMBL" id="SFM50231.1"/>
    </source>
</evidence>
<evidence type="ECO:0000313" key="3">
    <source>
        <dbReference type="Proteomes" id="UP000198519"/>
    </source>
</evidence>
<feature type="transmembrane region" description="Helical" evidence="1">
    <location>
        <begin position="149"/>
        <end position="173"/>
    </location>
</feature>
<accession>A0A1I4RD86</accession>
<dbReference type="AlphaFoldDB" id="A0A1I4RD86"/>
<evidence type="ECO:0000256" key="1">
    <source>
        <dbReference type="SAM" id="Phobius"/>
    </source>
</evidence>